<dbReference type="RefSeq" id="WP_079723983.1">
    <property type="nucleotide sequence ID" value="NZ_BMCL01000002.1"/>
</dbReference>
<evidence type="ECO:0000313" key="4">
    <source>
        <dbReference type="Proteomes" id="UP000190341"/>
    </source>
</evidence>
<dbReference type="Pfam" id="PF00582">
    <property type="entry name" value="Usp"/>
    <property type="match status" value="1"/>
</dbReference>
<accession>A0A1T5KI11</accession>
<dbReference type="InterPro" id="IPR006015">
    <property type="entry name" value="Universal_stress_UspA"/>
</dbReference>
<dbReference type="Gene3D" id="3.40.50.620">
    <property type="entry name" value="HUPs"/>
    <property type="match status" value="1"/>
</dbReference>
<gene>
    <name evidence="3" type="ORF">SAMN06296058_1714</name>
</gene>
<protein>
    <submittedName>
        <fullName evidence="3">Nucleotide-binding universal stress protein, UspA family</fullName>
    </submittedName>
</protein>
<evidence type="ECO:0000259" key="2">
    <source>
        <dbReference type="Pfam" id="PF00582"/>
    </source>
</evidence>
<evidence type="ECO:0000313" key="3">
    <source>
        <dbReference type="EMBL" id="SKC63079.1"/>
    </source>
</evidence>
<name>A0A1T5KI11_9GAMM</name>
<dbReference type="EMBL" id="FUZV01000001">
    <property type="protein sequence ID" value="SKC63079.1"/>
    <property type="molecule type" value="Genomic_DNA"/>
</dbReference>
<dbReference type="PRINTS" id="PR01438">
    <property type="entry name" value="UNVRSLSTRESS"/>
</dbReference>
<reference evidence="3 4" key="1">
    <citation type="submission" date="2017-02" db="EMBL/GenBank/DDBJ databases">
        <authorList>
            <person name="Peterson S.W."/>
        </authorList>
    </citation>
    <scope>NUCLEOTIDE SEQUENCE [LARGE SCALE GENOMIC DNA]</scope>
    <source>
        <strain evidence="3 4">P15</strain>
    </source>
</reference>
<dbReference type="InterPro" id="IPR014729">
    <property type="entry name" value="Rossmann-like_a/b/a_fold"/>
</dbReference>
<sequence>MYKRLLIATDGSELAQKGVDHGLALAQQLGAEIVVVTVSEPIVTGFDDALGWGGANSLSSEYQKSQDDSAHKVLEQVRAKAEPLGLVFTAEHVRDRYAAEAIAETAQSRGCDLIVMASHGRRGLGRLLIGSQTQEVLTHCGVPVLVVR</sequence>
<dbReference type="PANTHER" id="PTHR46268">
    <property type="entry name" value="STRESS RESPONSE PROTEIN NHAX"/>
    <property type="match status" value="1"/>
</dbReference>
<dbReference type="CDD" id="cd00293">
    <property type="entry name" value="USP-like"/>
    <property type="match status" value="1"/>
</dbReference>
<dbReference type="AlphaFoldDB" id="A0A1T5KI11"/>
<comment type="similarity">
    <text evidence="1">Belongs to the universal stress protein A family.</text>
</comment>
<dbReference type="Proteomes" id="UP000190341">
    <property type="component" value="Unassembled WGS sequence"/>
</dbReference>
<dbReference type="SUPFAM" id="SSF52402">
    <property type="entry name" value="Adenine nucleotide alpha hydrolases-like"/>
    <property type="match status" value="1"/>
</dbReference>
<organism evidence="3 4">
    <name type="scientific">Pseudoxanthomonas indica</name>
    <dbReference type="NCBI Taxonomy" id="428993"/>
    <lineage>
        <taxon>Bacteria</taxon>
        <taxon>Pseudomonadati</taxon>
        <taxon>Pseudomonadota</taxon>
        <taxon>Gammaproteobacteria</taxon>
        <taxon>Lysobacterales</taxon>
        <taxon>Lysobacteraceae</taxon>
        <taxon>Pseudoxanthomonas</taxon>
    </lineage>
</organism>
<dbReference type="PANTHER" id="PTHR46268:SF15">
    <property type="entry name" value="UNIVERSAL STRESS PROTEIN HP_0031"/>
    <property type="match status" value="1"/>
</dbReference>
<dbReference type="InterPro" id="IPR006016">
    <property type="entry name" value="UspA"/>
</dbReference>
<keyword evidence="4" id="KW-1185">Reference proteome</keyword>
<evidence type="ECO:0000256" key="1">
    <source>
        <dbReference type="ARBA" id="ARBA00008791"/>
    </source>
</evidence>
<feature type="domain" description="UspA" evidence="2">
    <location>
        <begin position="1"/>
        <end position="148"/>
    </location>
</feature>
<proteinExistence type="inferred from homology"/>
<dbReference type="STRING" id="428993.SAMN06296058_1714"/>
<dbReference type="OrthoDB" id="9792500at2"/>